<gene>
    <name evidence="1" type="ORF">QAD02_018053</name>
</gene>
<dbReference type="Proteomes" id="UP001239111">
    <property type="component" value="Chromosome 1"/>
</dbReference>
<dbReference type="EMBL" id="CM056741">
    <property type="protein sequence ID" value="KAJ8682261.1"/>
    <property type="molecule type" value="Genomic_DNA"/>
</dbReference>
<organism evidence="1 2">
    <name type="scientific">Eretmocerus hayati</name>
    <dbReference type="NCBI Taxonomy" id="131215"/>
    <lineage>
        <taxon>Eukaryota</taxon>
        <taxon>Metazoa</taxon>
        <taxon>Ecdysozoa</taxon>
        <taxon>Arthropoda</taxon>
        <taxon>Hexapoda</taxon>
        <taxon>Insecta</taxon>
        <taxon>Pterygota</taxon>
        <taxon>Neoptera</taxon>
        <taxon>Endopterygota</taxon>
        <taxon>Hymenoptera</taxon>
        <taxon>Apocrita</taxon>
        <taxon>Proctotrupomorpha</taxon>
        <taxon>Chalcidoidea</taxon>
        <taxon>Aphelinidae</taxon>
        <taxon>Aphelininae</taxon>
        <taxon>Eretmocerus</taxon>
    </lineage>
</organism>
<protein>
    <submittedName>
        <fullName evidence="1">Uncharacterized protein</fullName>
    </submittedName>
</protein>
<evidence type="ECO:0000313" key="2">
    <source>
        <dbReference type="Proteomes" id="UP001239111"/>
    </source>
</evidence>
<accession>A0ACC2PGV7</accession>
<reference evidence="1" key="1">
    <citation type="submission" date="2023-04" db="EMBL/GenBank/DDBJ databases">
        <title>A chromosome-level genome assembly of the parasitoid wasp Eretmocerus hayati.</title>
        <authorList>
            <person name="Zhong Y."/>
            <person name="Liu S."/>
            <person name="Liu Y."/>
        </authorList>
    </citation>
    <scope>NUCLEOTIDE SEQUENCE</scope>
    <source>
        <strain evidence="1">ZJU_SS_LIU_2023</strain>
    </source>
</reference>
<comment type="caution">
    <text evidence="1">The sequence shown here is derived from an EMBL/GenBank/DDBJ whole genome shotgun (WGS) entry which is preliminary data.</text>
</comment>
<proteinExistence type="predicted"/>
<evidence type="ECO:0000313" key="1">
    <source>
        <dbReference type="EMBL" id="KAJ8682261.1"/>
    </source>
</evidence>
<sequence length="280" mass="32266">MVENEKIMDQCSNDRASEGLLNTECRLITSEYTSNNTTGMMDYTNSIVNFNENLLDQNPEQSTVSPEKGMERYGVVGNNHIREIHSVGVRDESPFNQETDKRSYTDWEPDNTMNLRASQPSTSNTMEITVYDDRNILKTQLDLQNTAACANTDKSTERSTTIMATEQVEDTIKRHTRSSNRNQRYACYSNSREKILRTRYPDLSKLQKKAENNCPDLDNPFWENIETFSCRRSMPICVSCHSSHCEVKEAVKCGYCVKAYFELMCESELGDRKDVIDEWD</sequence>
<keyword evidence="2" id="KW-1185">Reference proteome</keyword>
<name>A0ACC2PGV7_9HYME</name>